<organism evidence="1 2">
    <name type="scientific">Gimesia algae</name>
    <dbReference type="NCBI Taxonomy" id="2527971"/>
    <lineage>
        <taxon>Bacteria</taxon>
        <taxon>Pseudomonadati</taxon>
        <taxon>Planctomycetota</taxon>
        <taxon>Planctomycetia</taxon>
        <taxon>Planctomycetales</taxon>
        <taxon>Planctomycetaceae</taxon>
        <taxon>Gimesia</taxon>
    </lineage>
</organism>
<protein>
    <submittedName>
        <fullName evidence="1">Uncharacterized protein</fullName>
    </submittedName>
</protein>
<evidence type="ECO:0000313" key="1">
    <source>
        <dbReference type="EMBL" id="QDT90561.1"/>
    </source>
</evidence>
<keyword evidence="2" id="KW-1185">Reference proteome</keyword>
<accession>A0A517VC36</accession>
<dbReference type="KEGG" id="gax:Pan161_22140"/>
<dbReference type="EMBL" id="CP036343">
    <property type="protein sequence ID" value="QDT90561.1"/>
    <property type="molecule type" value="Genomic_DNA"/>
</dbReference>
<reference evidence="1 2" key="1">
    <citation type="submission" date="2019-02" db="EMBL/GenBank/DDBJ databases">
        <title>Deep-cultivation of Planctomycetes and their phenomic and genomic characterization uncovers novel biology.</title>
        <authorList>
            <person name="Wiegand S."/>
            <person name="Jogler M."/>
            <person name="Boedeker C."/>
            <person name="Pinto D."/>
            <person name="Vollmers J."/>
            <person name="Rivas-Marin E."/>
            <person name="Kohn T."/>
            <person name="Peeters S.H."/>
            <person name="Heuer A."/>
            <person name="Rast P."/>
            <person name="Oberbeckmann S."/>
            <person name="Bunk B."/>
            <person name="Jeske O."/>
            <person name="Meyerdierks A."/>
            <person name="Storesund J.E."/>
            <person name="Kallscheuer N."/>
            <person name="Luecker S."/>
            <person name="Lage O.M."/>
            <person name="Pohl T."/>
            <person name="Merkel B.J."/>
            <person name="Hornburger P."/>
            <person name="Mueller R.-W."/>
            <person name="Bruemmer F."/>
            <person name="Labrenz M."/>
            <person name="Spormann A.M."/>
            <person name="Op den Camp H."/>
            <person name="Overmann J."/>
            <person name="Amann R."/>
            <person name="Jetten M.S.M."/>
            <person name="Mascher T."/>
            <person name="Medema M.H."/>
            <person name="Devos D.P."/>
            <person name="Kaster A.-K."/>
            <person name="Ovreas L."/>
            <person name="Rohde M."/>
            <person name="Galperin M.Y."/>
            <person name="Jogler C."/>
        </authorList>
    </citation>
    <scope>NUCLEOTIDE SEQUENCE [LARGE SCALE GENOMIC DNA]</scope>
    <source>
        <strain evidence="1 2">Pan161</strain>
    </source>
</reference>
<name>A0A517VC36_9PLAN</name>
<evidence type="ECO:0000313" key="2">
    <source>
        <dbReference type="Proteomes" id="UP000316855"/>
    </source>
</evidence>
<dbReference type="AlphaFoldDB" id="A0A517VC36"/>
<sequence>MIAGILSDRVRRFFATTLRDAQKVCEHLQQRPPTSNPASNQSLKSGKSAIVACLQKLINELLLIADPGRDIPNHFRCHIAGNHVFCGRSRPLTRHKEEVQFRLGDEPDILPAPETVSSFPVASPGPFGPSIIDCETLWLNVMRTRACFHFVKSSIVT</sequence>
<dbReference type="Proteomes" id="UP000316855">
    <property type="component" value="Chromosome"/>
</dbReference>
<proteinExistence type="predicted"/>
<gene>
    <name evidence="1" type="ORF">Pan161_22140</name>
</gene>